<proteinExistence type="predicted"/>
<keyword evidence="1" id="KW-0472">Membrane</keyword>
<dbReference type="STRING" id="420953.SAMN05192543_111158"/>
<evidence type="ECO:0000256" key="1">
    <source>
        <dbReference type="SAM" id="Phobius"/>
    </source>
</evidence>
<keyword evidence="1" id="KW-0812">Transmembrane</keyword>
<organism evidence="2 3">
    <name type="scientific">Paraburkholderia megapolitana</name>
    <dbReference type="NCBI Taxonomy" id="420953"/>
    <lineage>
        <taxon>Bacteria</taxon>
        <taxon>Pseudomonadati</taxon>
        <taxon>Pseudomonadota</taxon>
        <taxon>Betaproteobacteria</taxon>
        <taxon>Burkholderiales</taxon>
        <taxon>Burkholderiaceae</taxon>
        <taxon>Paraburkholderia</taxon>
    </lineage>
</organism>
<gene>
    <name evidence="2" type="ORF">SAMN05192543_111158</name>
</gene>
<reference evidence="2 3" key="1">
    <citation type="submission" date="2016-10" db="EMBL/GenBank/DDBJ databases">
        <authorList>
            <person name="de Groot N.N."/>
        </authorList>
    </citation>
    <scope>NUCLEOTIDE SEQUENCE [LARGE SCALE GENOMIC DNA]</scope>
    <source>
        <strain evidence="2 3">LMG 23650</strain>
    </source>
</reference>
<dbReference type="RefSeq" id="WP_091019023.1">
    <property type="nucleotide sequence ID" value="NZ_CP041745.1"/>
</dbReference>
<dbReference type="AlphaFoldDB" id="A0A1I3UDT0"/>
<feature type="transmembrane region" description="Helical" evidence="1">
    <location>
        <begin position="20"/>
        <end position="44"/>
    </location>
</feature>
<evidence type="ECO:0000313" key="3">
    <source>
        <dbReference type="Proteomes" id="UP000199548"/>
    </source>
</evidence>
<keyword evidence="3" id="KW-1185">Reference proteome</keyword>
<dbReference type="EMBL" id="FOQU01000011">
    <property type="protein sequence ID" value="SFJ81668.1"/>
    <property type="molecule type" value="Genomic_DNA"/>
</dbReference>
<sequence>MENAHPLPSWFVAGRKIVIVAYAIVCALCVASIFILMIVSALVYRDFSNYSLAGNPWESSSFPWYVIDSMRLMTVVAALAGAAVAFYALYGGIALVSLKIIPDANGLSAWRRLLVAIVAIVVGLALVAWLSRWSWHW</sequence>
<protein>
    <submittedName>
        <fullName evidence="2">Uncharacterized protein</fullName>
    </submittedName>
</protein>
<dbReference type="Proteomes" id="UP000199548">
    <property type="component" value="Unassembled WGS sequence"/>
</dbReference>
<feature type="transmembrane region" description="Helical" evidence="1">
    <location>
        <begin position="72"/>
        <end position="101"/>
    </location>
</feature>
<dbReference type="OrthoDB" id="9988578at2"/>
<keyword evidence="1" id="KW-1133">Transmembrane helix</keyword>
<name>A0A1I3UDT0_9BURK</name>
<feature type="transmembrane region" description="Helical" evidence="1">
    <location>
        <begin position="113"/>
        <end position="131"/>
    </location>
</feature>
<evidence type="ECO:0000313" key="2">
    <source>
        <dbReference type="EMBL" id="SFJ81668.1"/>
    </source>
</evidence>
<accession>A0A1I3UDT0</accession>